<accession>A0A919SMB9</accession>
<dbReference type="InterPro" id="IPR005835">
    <property type="entry name" value="NTP_transferase_dom"/>
</dbReference>
<organism evidence="2 3">
    <name type="scientific">Actinoplanes auranticolor</name>
    <dbReference type="NCBI Taxonomy" id="47988"/>
    <lineage>
        <taxon>Bacteria</taxon>
        <taxon>Bacillati</taxon>
        <taxon>Actinomycetota</taxon>
        <taxon>Actinomycetes</taxon>
        <taxon>Micromonosporales</taxon>
        <taxon>Micromonosporaceae</taxon>
        <taxon>Actinoplanes</taxon>
    </lineage>
</organism>
<dbReference type="PANTHER" id="PTHR42883">
    <property type="entry name" value="GLUCOSE-1-PHOSPHATE THYMIDYLTRANSFERASE"/>
    <property type="match status" value="1"/>
</dbReference>
<gene>
    <name evidence="2" type="primary">rfbA</name>
    <name evidence="2" type="ORF">Aau02nite_60710</name>
</gene>
<dbReference type="PANTHER" id="PTHR42883:SF2">
    <property type="entry name" value="THYMIDYLYLTRANSFERASE"/>
    <property type="match status" value="1"/>
</dbReference>
<reference evidence="2" key="1">
    <citation type="submission" date="2021-03" db="EMBL/GenBank/DDBJ databases">
        <title>Whole genome shotgun sequence of Actinoplanes auranticolor NBRC 12245.</title>
        <authorList>
            <person name="Komaki H."/>
            <person name="Tamura T."/>
        </authorList>
    </citation>
    <scope>NUCLEOTIDE SEQUENCE</scope>
    <source>
        <strain evidence="2">NBRC 12245</strain>
    </source>
</reference>
<comment type="caution">
    <text evidence="2">The sequence shown here is derived from an EMBL/GenBank/DDBJ whole genome shotgun (WGS) entry which is preliminary data.</text>
</comment>
<dbReference type="NCBIfam" id="TIGR01208">
    <property type="entry name" value="rmlA_long"/>
    <property type="match status" value="1"/>
</dbReference>
<keyword evidence="3" id="KW-1185">Reference proteome</keyword>
<dbReference type="Gene3D" id="2.160.10.10">
    <property type="entry name" value="Hexapeptide repeat proteins"/>
    <property type="match status" value="1"/>
</dbReference>
<dbReference type="AlphaFoldDB" id="A0A919SMB9"/>
<dbReference type="Proteomes" id="UP000681340">
    <property type="component" value="Unassembled WGS sequence"/>
</dbReference>
<dbReference type="EMBL" id="BOQL01000050">
    <property type="protein sequence ID" value="GIM74384.1"/>
    <property type="molecule type" value="Genomic_DNA"/>
</dbReference>
<evidence type="ECO:0000313" key="2">
    <source>
        <dbReference type="EMBL" id="GIM74384.1"/>
    </source>
</evidence>
<feature type="domain" description="Nucleotidyl transferase" evidence="1">
    <location>
        <begin position="2"/>
        <end position="233"/>
    </location>
</feature>
<sequence>MKALVLAGGSGTRLRPFSHSLPKQLIPVANRAVLSYVLGNVHAAGVTDVGIIVSNGAEAIRQALGDGADHGLRLTYLTQPQPLGLAHAVRVARPFLGVDDFVVYLGDNMLADGIAETVARFRRDRPAAHLVVQKVADPRAFGVVELDAQARVRRLVEKPPEPRSDLALVGVYVFTAALHAAVDAITPSARGELELTDAVQWLVDRGADVRADEYAGFWKDVGTVADVLECNRYVLGGQRGRIDGRVDTHSTIGPGVVVETGARVVRSRIQGPAIVGAGALVEDSLLGPHTAVGAGCRVQGSEVADSVLLDGASVTAVLRLAGSILGRGAVVTGGGSAGHRLVLGDHGAVTLDP</sequence>
<evidence type="ECO:0000259" key="1">
    <source>
        <dbReference type="Pfam" id="PF00483"/>
    </source>
</evidence>
<name>A0A919SMB9_9ACTN</name>
<dbReference type="InterPro" id="IPR029044">
    <property type="entry name" value="Nucleotide-diphossugar_trans"/>
</dbReference>
<evidence type="ECO:0000313" key="3">
    <source>
        <dbReference type="Proteomes" id="UP000681340"/>
    </source>
</evidence>
<dbReference type="RefSeq" id="WP_212991980.1">
    <property type="nucleotide sequence ID" value="NZ_BAABEA010000030.1"/>
</dbReference>
<dbReference type="Pfam" id="PF00483">
    <property type="entry name" value="NTP_transferase"/>
    <property type="match status" value="1"/>
</dbReference>
<dbReference type="CDD" id="cd04189">
    <property type="entry name" value="G1P_TT_long"/>
    <property type="match status" value="1"/>
</dbReference>
<dbReference type="SUPFAM" id="SSF53448">
    <property type="entry name" value="Nucleotide-diphospho-sugar transferases"/>
    <property type="match status" value="1"/>
</dbReference>
<proteinExistence type="predicted"/>
<dbReference type="Gene3D" id="3.90.550.10">
    <property type="entry name" value="Spore Coat Polysaccharide Biosynthesis Protein SpsA, Chain A"/>
    <property type="match status" value="1"/>
</dbReference>
<protein>
    <submittedName>
        <fullName evidence="2">Glucose-1-phosphate thymidylyltransferase</fullName>
    </submittedName>
</protein>
<dbReference type="InterPro" id="IPR005908">
    <property type="entry name" value="G1P_thy_trans_l"/>
</dbReference>